<dbReference type="OrthoDB" id="58297at2759"/>
<keyword evidence="2" id="KW-0378">Hydrolase</keyword>
<proteinExistence type="predicted"/>
<dbReference type="Proteomes" id="UP000268321">
    <property type="component" value="Unassembled WGS sequence"/>
</dbReference>
<name>A0A4P9ZEG2_9ASCO</name>
<dbReference type="EMBL" id="ML004442">
    <property type="protein sequence ID" value="RKP31377.1"/>
    <property type="molecule type" value="Genomic_DNA"/>
</dbReference>
<keyword evidence="3" id="KW-1185">Reference proteome</keyword>
<dbReference type="InterPro" id="IPR002925">
    <property type="entry name" value="Dienelactn_hydro"/>
</dbReference>
<organism evidence="2 3">
    <name type="scientific">Metschnikowia bicuspidata</name>
    <dbReference type="NCBI Taxonomy" id="27322"/>
    <lineage>
        <taxon>Eukaryota</taxon>
        <taxon>Fungi</taxon>
        <taxon>Dikarya</taxon>
        <taxon>Ascomycota</taxon>
        <taxon>Saccharomycotina</taxon>
        <taxon>Pichiomycetes</taxon>
        <taxon>Metschnikowiaceae</taxon>
        <taxon>Metschnikowia</taxon>
    </lineage>
</organism>
<accession>A0A4P9ZEG2</accession>
<feature type="domain" description="Dienelactone hydrolase" evidence="1">
    <location>
        <begin position="110"/>
        <end position="192"/>
    </location>
</feature>
<protein>
    <submittedName>
        <fullName evidence="2">Dienelactone hydrolase family protein</fullName>
    </submittedName>
</protein>
<dbReference type="Pfam" id="PF01738">
    <property type="entry name" value="DLH"/>
    <property type="match status" value="2"/>
</dbReference>
<reference evidence="3" key="1">
    <citation type="journal article" date="2018" name="Nat. Microbiol.">
        <title>Leveraging single-cell genomics to expand the fungal tree of life.</title>
        <authorList>
            <person name="Ahrendt S.R."/>
            <person name="Quandt C.A."/>
            <person name="Ciobanu D."/>
            <person name="Clum A."/>
            <person name="Salamov A."/>
            <person name="Andreopoulos B."/>
            <person name="Cheng J.F."/>
            <person name="Woyke T."/>
            <person name="Pelin A."/>
            <person name="Henrissat B."/>
            <person name="Reynolds N.K."/>
            <person name="Benny G.L."/>
            <person name="Smith M.E."/>
            <person name="James T.Y."/>
            <person name="Grigoriev I.V."/>
        </authorList>
    </citation>
    <scope>NUCLEOTIDE SEQUENCE [LARGE SCALE GENOMIC DNA]</scope>
    <source>
        <strain evidence="3">Baker2002</strain>
    </source>
</reference>
<sequence>MRFFVLHPVIPNYPNAKFPGVIVYSEIYQVTGPVARFARDIAGQGYVVVAPSSYHNFVAWEPLPYDIKGTDDDNRLAIEYLLGFRACTGKIGATGMCLGGHLAFRAALDKRLARSGEIAGELVMVFGDNDNHVPLEGRDLIRSTLRGHGVTLTFIEIIEEQHAFIRDEFPKDRYNPAITKACFEWLLELFHRRFAMDLGDNDGKAVEIEDVC</sequence>
<dbReference type="PANTHER" id="PTHR47562:SF2">
    <property type="entry name" value="CARBOXYMETHYLENEBUTENOLIDASE-RELATED"/>
    <property type="match status" value="1"/>
</dbReference>
<dbReference type="AlphaFoldDB" id="A0A4P9ZEG2"/>
<dbReference type="Gene3D" id="3.40.50.1820">
    <property type="entry name" value="alpha/beta hydrolase"/>
    <property type="match status" value="1"/>
</dbReference>
<gene>
    <name evidence="2" type="ORF">METBISCDRAFT_26608</name>
</gene>
<feature type="domain" description="Dienelactone hydrolase" evidence="1">
    <location>
        <begin position="15"/>
        <end position="109"/>
    </location>
</feature>
<evidence type="ECO:0000313" key="2">
    <source>
        <dbReference type="EMBL" id="RKP31377.1"/>
    </source>
</evidence>
<evidence type="ECO:0000259" key="1">
    <source>
        <dbReference type="Pfam" id="PF01738"/>
    </source>
</evidence>
<dbReference type="PANTHER" id="PTHR47562">
    <property type="match status" value="1"/>
</dbReference>
<dbReference type="GO" id="GO:0016787">
    <property type="term" value="F:hydrolase activity"/>
    <property type="evidence" value="ECO:0007669"/>
    <property type="project" value="UniProtKB-KW"/>
</dbReference>
<evidence type="ECO:0000313" key="3">
    <source>
        <dbReference type="Proteomes" id="UP000268321"/>
    </source>
</evidence>
<dbReference type="SUPFAM" id="SSF53474">
    <property type="entry name" value="alpha/beta-Hydrolases"/>
    <property type="match status" value="1"/>
</dbReference>
<dbReference type="InterPro" id="IPR029058">
    <property type="entry name" value="AB_hydrolase_fold"/>
</dbReference>